<dbReference type="Pfam" id="PF01535">
    <property type="entry name" value="PPR"/>
    <property type="match status" value="1"/>
</dbReference>
<accession>A0A9W8I2R2</accession>
<organism evidence="1 2">
    <name type="scientific">Coemansia guatemalensis</name>
    <dbReference type="NCBI Taxonomy" id="2761395"/>
    <lineage>
        <taxon>Eukaryota</taxon>
        <taxon>Fungi</taxon>
        <taxon>Fungi incertae sedis</taxon>
        <taxon>Zoopagomycota</taxon>
        <taxon>Kickxellomycotina</taxon>
        <taxon>Kickxellomycetes</taxon>
        <taxon>Kickxellales</taxon>
        <taxon>Kickxellaceae</taxon>
        <taxon>Coemansia</taxon>
    </lineage>
</organism>
<sequence>MLLDRISQARAIKDGAVLHAIIDIMKEESASAENPGVFKSYLVNHSVCESLINAISVSETFAKTRHVDPRVVTKLYWKAHERGWELDSGVLQDAAMYLACSSCQVFCRDTQYLARALSNKSLKDKYETAPEIDVALVERSLDKGEYSLALDAVSVPNSELRGFANIVRSDLPSTEPITFAADELLETAIHAARTLHTRRVFPSDQLYYQALIWAMCSFERVDDAEWLLAQVRDADTKNLGPIFAAAMSMYYRLGEPAKAEALLDEFSGQWKDNWEKLASLVVMPDNTSLETECWRLTHEEGVQDAESRLILAEELQAIRTNAASPFYRRALELIRLRRVNDAMAALESARDTQFAAVSTAQLDTLVRALLVRGNIDQAYVLCMDFRHSKNTTGGRGITARDVVFVEAPSNAVVSSMLVELGKSDDWDRIWCLADSVNRQPSVGCMQTLLERALTSANLSQAVNCARRITAICNQDSSALAPLADSWIEGILGLTQKSINRTDLKATHPIVSISAALLHNDVSSHCVAFDKWNARVVKGAIDVAASVSASEAEEVRSGLYEALGHGGLTNDFGLERYLTKAHKFGNEEQPHALHPEAKDGYAKNEDQWETSTLDGAKLAELGEEITRNMPLLQKKRWYEECRRRGHIPPVNSFSWLVRDAIELNDRKFWEPVIRDHLPAYLAKLESHVDRRGKLYCRGFAVTIWSHAIFAYASVGEIEEAMVYFRRIVNVGEYPVSQSTAVLLNVLSSTELQLPIPVIPRGWDGPTYSVCGMEPVYPPRGESPSDTFIVPATTDERMNMVAEVGLAMYYASLRCRKWPSAYFTCVLLSSLARARRVKEMRNIFDEVIPRVSHAKPPRLRISPSFMQSPVMWLMAIRGAAKCGERALAEYWFKEYRMSAMPLFREEASAYSRFVFRTLPKYARLFSLGRPYYTIPRINRPLLDNDIVPTPWYDLQEVEVQLEMDRLRALDKLPLDYHGASRMLTIYTQVEEHQNMDSAEIIAEEIQALYKDQQVPKSARPRDAKDLATSWKKMVVGYINLLRRQQGELDLSCVNPSDVRRTQERLAFWFQKWRTAFEKTDVSPRASAYVHMALAPEEVQLAQTIWQNWNAASKHI</sequence>
<proteinExistence type="predicted"/>
<reference evidence="1" key="1">
    <citation type="submission" date="2022-07" db="EMBL/GenBank/DDBJ databases">
        <title>Phylogenomic reconstructions and comparative analyses of Kickxellomycotina fungi.</title>
        <authorList>
            <person name="Reynolds N.K."/>
            <person name="Stajich J.E."/>
            <person name="Barry K."/>
            <person name="Grigoriev I.V."/>
            <person name="Crous P."/>
            <person name="Smith M.E."/>
        </authorList>
    </citation>
    <scope>NUCLEOTIDE SEQUENCE</scope>
    <source>
        <strain evidence="1">NRRL 1565</strain>
    </source>
</reference>
<dbReference type="OrthoDB" id="5541807at2759"/>
<comment type="caution">
    <text evidence="1">The sequence shown here is derived from an EMBL/GenBank/DDBJ whole genome shotgun (WGS) entry which is preliminary data.</text>
</comment>
<keyword evidence="2" id="KW-1185">Reference proteome</keyword>
<protein>
    <submittedName>
        <fullName evidence="1">Uncharacterized protein</fullName>
    </submittedName>
</protein>
<dbReference type="InterPro" id="IPR002885">
    <property type="entry name" value="PPR_rpt"/>
</dbReference>
<name>A0A9W8I2R2_9FUNG</name>
<dbReference type="Proteomes" id="UP001140094">
    <property type="component" value="Unassembled WGS sequence"/>
</dbReference>
<dbReference type="AlphaFoldDB" id="A0A9W8I2R2"/>
<evidence type="ECO:0000313" key="2">
    <source>
        <dbReference type="Proteomes" id="UP001140094"/>
    </source>
</evidence>
<gene>
    <name evidence="1" type="ORF">H4R20_000998</name>
</gene>
<evidence type="ECO:0000313" key="1">
    <source>
        <dbReference type="EMBL" id="KAJ2808116.1"/>
    </source>
</evidence>
<dbReference type="EMBL" id="JANBUO010000066">
    <property type="protein sequence ID" value="KAJ2808116.1"/>
    <property type="molecule type" value="Genomic_DNA"/>
</dbReference>